<name>B8M9C9_TALSN</name>
<gene>
    <name evidence="1" type="ORF">TSTA_114920</name>
</gene>
<sequence>MDGRTQMRGDFDAVRNLYRHPDRQGTPGREFACKHDIYALKVVFLPAQGAQRTGKLPKAKEVYEALLSLAQLYPPNEIDTNYSTAVIDCLKGDFAQSSEAGFFLDFREKVIDRMSAGLKL</sequence>
<dbReference type="PhylomeDB" id="B8M9C9"/>
<dbReference type="HOGENOM" id="CLU_2051231_0_0_1"/>
<keyword evidence="2" id="KW-1185">Reference proteome</keyword>
<organism evidence="1 2">
    <name type="scientific">Talaromyces stipitatus (strain ATCC 10500 / CBS 375.48 / QM 6759 / NRRL 1006)</name>
    <name type="common">Penicillium stipitatum</name>
    <dbReference type="NCBI Taxonomy" id="441959"/>
    <lineage>
        <taxon>Eukaryota</taxon>
        <taxon>Fungi</taxon>
        <taxon>Dikarya</taxon>
        <taxon>Ascomycota</taxon>
        <taxon>Pezizomycotina</taxon>
        <taxon>Eurotiomycetes</taxon>
        <taxon>Eurotiomycetidae</taxon>
        <taxon>Eurotiales</taxon>
        <taxon>Trichocomaceae</taxon>
        <taxon>Talaromyces</taxon>
        <taxon>Talaromyces sect. Talaromyces</taxon>
    </lineage>
</organism>
<evidence type="ECO:0000313" key="2">
    <source>
        <dbReference type="Proteomes" id="UP000001745"/>
    </source>
</evidence>
<dbReference type="GeneID" id="8101302"/>
<dbReference type="OrthoDB" id="4225170at2759"/>
<dbReference type="Proteomes" id="UP000001745">
    <property type="component" value="Unassembled WGS sequence"/>
</dbReference>
<dbReference type="RefSeq" id="XP_002481681.1">
    <property type="nucleotide sequence ID" value="XM_002481636.1"/>
</dbReference>
<dbReference type="EMBL" id="EQ962655">
    <property type="protein sequence ID" value="EED17689.1"/>
    <property type="molecule type" value="Genomic_DNA"/>
</dbReference>
<reference evidence="2" key="1">
    <citation type="journal article" date="2015" name="Genome Announc.">
        <title>Genome sequence of the AIDS-associated pathogen Penicillium marneffei (ATCC18224) and its near taxonomic relative Talaromyces stipitatus (ATCC10500).</title>
        <authorList>
            <person name="Nierman W.C."/>
            <person name="Fedorova-Abrams N.D."/>
            <person name="Andrianopoulos A."/>
        </authorList>
    </citation>
    <scope>NUCLEOTIDE SEQUENCE [LARGE SCALE GENOMIC DNA]</scope>
    <source>
        <strain evidence="2">ATCC 10500 / CBS 375.48 / QM 6759 / NRRL 1006</strain>
    </source>
</reference>
<proteinExistence type="predicted"/>
<protein>
    <submittedName>
        <fullName evidence="1">HET-s/LopB domain protein</fullName>
    </submittedName>
</protein>
<dbReference type="InParanoid" id="B8M9C9"/>
<dbReference type="AlphaFoldDB" id="B8M9C9"/>
<accession>B8M9C9</accession>
<evidence type="ECO:0000313" key="1">
    <source>
        <dbReference type="EMBL" id="EED17689.1"/>
    </source>
</evidence>
<dbReference type="STRING" id="441959.B8M9C9"/>
<dbReference type="eggNOG" id="ENOG502SPIP">
    <property type="taxonomic scope" value="Eukaryota"/>
</dbReference>
<dbReference type="VEuPathDB" id="FungiDB:TSTA_114920"/>